<feature type="repeat" description="WD" evidence="8">
    <location>
        <begin position="633"/>
        <end position="674"/>
    </location>
</feature>
<evidence type="ECO:0008006" key="12">
    <source>
        <dbReference type="Google" id="ProtNLM"/>
    </source>
</evidence>
<dbReference type="InterPro" id="IPR036322">
    <property type="entry name" value="WD40_repeat_dom_sf"/>
</dbReference>
<comment type="similarity">
    <text evidence="1">Belongs to the heat shock protein 70 family.</text>
</comment>
<keyword evidence="2 8" id="KW-0853">WD repeat</keyword>
<evidence type="ECO:0000256" key="6">
    <source>
        <dbReference type="ARBA" id="ARBA00023016"/>
    </source>
</evidence>
<dbReference type="SUPFAM" id="SSF50978">
    <property type="entry name" value="WD40 repeat-like"/>
    <property type="match status" value="1"/>
</dbReference>
<dbReference type="Pfam" id="PF00012">
    <property type="entry name" value="HSP70"/>
    <property type="match status" value="1"/>
</dbReference>
<dbReference type="PANTHER" id="PTHR19879">
    <property type="entry name" value="TRANSCRIPTION INITIATION FACTOR TFIID"/>
    <property type="match status" value="1"/>
</dbReference>
<dbReference type="SMART" id="SM00320">
    <property type="entry name" value="WD40"/>
    <property type="match status" value="7"/>
</dbReference>
<feature type="repeat" description="WD" evidence="8">
    <location>
        <begin position="476"/>
        <end position="507"/>
    </location>
</feature>
<dbReference type="PROSITE" id="PS00678">
    <property type="entry name" value="WD_REPEATS_1"/>
    <property type="match status" value="3"/>
</dbReference>
<comment type="caution">
    <text evidence="10">The sequence shown here is derived from an EMBL/GenBank/DDBJ whole genome shotgun (WGS) entry which is preliminary data.</text>
</comment>
<dbReference type="InterPro" id="IPR013126">
    <property type="entry name" value="Hsp_70_fam"/>
</dbReference>
<evidence type="ECO:0000256" key="4">
    <source>
        <dbReference type="ARBA" id="ARBA00022741"/>
    </source>
</evidence>
<feature type="repeat" description="WD" evidence="8">
    <location>
        <begin position="717"/>
        <end position="753"/>
    </location>
</feature>
<sequence>MVSRLGVDFGTSNTVAAVAGSDGQVRPLLFDGSPLLPSAVFVGTGDGVLVGVDALRAAVGGPAGLEPYPKRHLDEGTVWLGERELPVVDLVAAVLARVRAEAVRVVGPGTALEAVLTYPATWGPARRDLLAGAAARAGLGRVGLVPEPVAAAAYFTTLPERPVRGDRRVVVYDLGAGTLDVSVVRPGPGGFDVAAADGLADVGGLDLDAVIVRHARTVTADADRAWQRLDRPRTPADRHARYTLWQAARAVKEQLSRYPVGDLYVPLVDRQIHVTRDEFTAAAHPHLRRTATFTREVLERAGVPLETVGGVFLVGGSSRVPLVATLLHRTLGIAPVVLDHPELVVAEGALRTPVPAGPVPSAGSPALRAASPTPALRAESPAPALRAASPTPRPGPDTPPRDKPARSHAGRRTRRAVIAAAFVVAAAAVPGSPPRQRGAIRYLPSTGGQPTASPGQPALAAELVAGPSFPKRPMGLAFSPDGATLALASEDRSVLLWDVAGQRTVAALPGHTEMVRDVEFSPDGTLLASTGNDGTLRLWDVASRRQLAALTGAGPTSTTVTFSPDGAILATDSNQVVQLWDVARRQPRGTLTGHTYAVNGIAFSPDGAIVASGSVDRTVLLWDVASGRAVATLLGHPAVTDDVAFSPDGAVLATGGNDNAVRLWDTASRQPLAALVGHDDGVRSVAFNPDGSVLAAATGRGTVLLWDVARRTPVTTLTGHGTTVREVAFSPDGALVATVSDDSTMRLWRLTGR</sequence>
<keyword evidence="7" id="KW-0143">Chaperone</keyword>
<evidence type="ECO:0000313" key="10">
    <source>
        <dbReference type="EMBL" id="GIJ72540.1"/>
    </source>
</evidence>
<dbReference type="Gene3D" id="2.130.10.10">
    <property type="entry name" value="YVTN repeat-like/Quinoprotein amine dehydrogenase"/>
    <property type="match status" value="3"/>
</dbReference>
<dbReference type="PROSITE" id="PS50294">
    <property type="entry name" value="WD_REPEATS_REGION"/>
    <property type="match status" value="5"/>
</dbReference>
<dbReference type="PRINTS" id="PR00301">
    <property type="entry name" value="HEATSHOCK70"/>
</dbReference>
<dbReference type="InterPro" id="IPR043129">
    <property type="entry name" value="ATPase_NBD"/>
</dbReference>
<evidence type="ECO:0000256" key="2">
    <source>
        <dbReference type="ARBA" id="ARBA00022574"/>
    </source>
</evidence>
<dbReference type="InterPro" id="IPR001680">
    <property type="entry name" value="WD40_rpt"/>
</dbReference>
<evidence type="ECO:0000256" key="1">
    <source>
        <dbReference type="ARBA" id="ARBA00007381"/>
    </source>
</evidence>
<reference evidence="10" key="1">
    <citation type="submission" date="2021-01" db="EMBL/GenBank/DDBJ databases">
        <title>Whole genome shotgun sequence of Virgisporangium ochraceum NBRC 16418.</title>
        <authorList>
            <person name="Komaki H."/>
            <person name="Tamura T."/>
        </authorList>
    </citation>
    <scope>NUCLEOTIDE SEQUENCE</scope>
    <source>
        <strain evidence="10">NBRC 16418</strain>
    </source>
</reference>
<feature type="repeat" description="WD" evidence="8">
    <location>
        <begin position="508"/>
        <end position="549"/>
    </location>
</feature>
<keyword evidence="4" id="KW-0547">Nucleotide-binding</keyword>
<evidence type="ECO:0000256" key="7">
    <source>
        <dbReference type="ARBA" id="ARBA00023186"/>
    </source>
</evidence>
<dbReference type="SUPFAM" id="SSF53067">
    <property type="entry name" value="Actin-like ATPase domain"/>
    <property type="match status" value="2"/>
</dbReference>
<gene>
    <name evidence="10" type="ORF">Voc01_074570</name>
</gene>
<dbReference type="GO" id="GO:0005524">
    <property type="term" value="F:ATP binding"/>
    <property type="evidence" value="ECO:0007669"/>
    <property type="project" value="UniProtKB-KW"/>
</dbReference>
<dbReference type="Pfam" id="PF00400">
    <property type="entry name" value="WD40"/>
    <property type="match status" value="7"/>
</dbReference>
<feature type="region of interest" description="Disordered" evidence="9">
    <location>
        <begin position="356"/>
        <end position="412"/>
    </location>
</feature>
<dbReference type="RefSeq" id="WP_203932394.1">
    <property type="nucleotide sequence ID" value="NZ_BOPH01000102.1"/>
</dbReference>
<dbReference type="PROSITE" id="PS01036">
    <property type="entry name" value="HSP70_3"/>
    <property type="match status" value="1"/>
</dbReference>
<organism evidence="10 11">
    <name type="scientific">Virgisporangium ochraceum</name>
    <dbReference type="NCBI Taxonomy" id="65505"/>
    <lineage>
        <taxon>Bacteria</taxon>
        <taxon>Bacillati</taxon>
        <taxon>Actinomycetota</taxon>
        <taxon>Actinomycetes</taxon>
        <taxon>Micromonosporales</taxon>
        <taxon>Micromonosporaceae</taxon>
        <taxon>Virgisporangium</taxon>
    </lineage>
</organism>
<dbReference type="CDD" id="cd00200">
    <property type="entry name" value="WD40"/>
    <property type="match status" value="1"/>
</dbReference>
<feature type="region of interest" description="Disordered" evidence="9">
    <location>
        <begin position="434"/>
        <end position="455"/>
    </location>
</feature>
<evidence type="ECO:0000256" key="3">
    <source>
        <dbReference type="ARBA" id="ARBA00022737"/>
    </source>
</evidence>
<dbReference type="PRINTS" id="PR00320">
    <property type="entry name" value="GPROTEINBRPT"/>
</dbReference>
<dbReference type="InterPro" id="IPR018181">
    <property type="entry name" value="Heat_shock_70_CS"/>
</dbReference>
<dbReference type="GO" id="GO:0140662">
    <property type="term" value="F:ATP-dependent protein folding chaperone"/>
    <property type="evidence" value="ECO:0007669"/>
    <property type="project" value="InterPro"/>
</dbReference>
<dbReference type="InterPro" id="IPR019775">
    <property type="entry name" value="WD40_repeat_CS"/>
</dbReference>
<accession>A0A8J4A2A0</accession>
<evidence type="ECO:0000256" key="5">
    <source>
        <dbReference type="ARBA" id="ARBA00022840"/>
    </source>
</evidence>
<keyword evidence="6" id="KW-0346">Stress response</keyword>
<dbReference type="PANTHER" id="PTHR19879:SF9">
    <property type="entry name" value="TRANSCRIPTION INITIATION FACTOR TFIID SUBUNIT 5"/>
    <property type="match status" value="1"/>
</dbReference>
<keyword evidence="11" id="KW-1185">Reference proteome</keyword>
<keyword evidence="5" id="KW-0067">ATP-binding</keyword>
<evidence type="ECO:0000256" key="8">
    <source>
        <dbReference type="PROSITE-ProRule" id="PRU00221"/>
    </source>
</evidence>
<dbReference type="Proteomes" id="UP000635606">
    <property type="component" value="Unassembled WGS sequence"/>
</dbReference>
<dbReference type="InterPro" id="IPR020472">
    <property type="entry name" value="WD40_PAC1"/>
</dbReference>
<keyword evidence="3" id="KW-0677">Repeat</keyword>
<proteinExistence type="inferred from homology"/>
<evidence type="ECO:0000313" key="11">
    <source>
        <dbReference type="Proteomes" id="UP000635606"/>
    </source>
</evidence>
<name>A0A8J4A2A0_9ACTN</name>
<protein>
    <recommendedName>
        <fullName evidence="12">Hsp70 family protein</fullName>
    </recommendedName>
</protein>
<feature type="repeat" description="WD" evidence="8">
    <location>
        <begin position="591"/>
        <end position="632"/>
    </location>
</feature>
<dbReference type="Gene3D" id="3.90.640.10">
    <property type="entry name" value="Actin, Chain A, domain 4"/>
    <property type="match status" value="1"/>
</dbReference>
<dbReference type="EMBL" id="BOPH01000102">
    <property type="protein sequence ID" value="GIJ72540.1"/>
    <property type="molecule type" value="Genomic_DNA"/>
</dbReference>
<evidence type="ECO:0000256" key="9">
    <source>
        <dbReference type="SAM" id="MobiDB-lite"/>
    </source>
</evidence>
<dbReference type="Gene3D" id="3.30.420.40">
    <property type="match status" value="2"/>
</dbReference>
<feature type="repeat" description="WD" evidence="8">
    <location>
        <begin position="675"/>
        <end position="716"/>
    </location>
</feature>
<dbReference type="AlphaFoldDB" id="A0A8J4A2A0"/>
<dbReference type="PROSITE" id="PS50082">
    <property type="entry name" value="WD_REPEATS_2"/>
    <property type="match status" value="6"/>
</dbReference>
<dbReference type="InterPro" id="IPR015943">
    <property type="entry name" value="WD40/YVTN_repeat-like_dom_sf"/>
</dbReference>